<evidence type="ECO:0000313" key="2">
    <source>
        <dbReference type="EMBL" id="GKT14442.1"/>
    </source>
</evidence>
<feature type="region of interest" description="Disordered" evidence="1">
    <location>
        <begin position="1"/>
        <end position="20"/>
    </location>
</feature>
<comment type="caution">
    <text evidence="2">The sequence shown here is derived from an EMBL/GenBank/DDBJ whole genome shotgun (WGS) entry which is preliminary data.</text>
</comment>
<keyword evidence="3" id="KW-1185">Reference proteome</keyword>
<dbReference type="EMBL" id="BQXS01011593">
    <property type="protein sequence ID" value="GKT14442.1"/>
    <property type="molecule type" value="Genomic_DNA"/>
</dbReference>
<accession>A0ABQ5JRJ3</accession>
<feature type="region of interest" description="Disordered" evidence="1">
    <location>
        <begin position="25"/>
        <end position="75"/>
    </location>
</feature>
<name>A0ABQ5JRJ3_9EUKA</name>
<sequence>MKLFEKRSHTPVPVLVQEPAQAFSLVQSQEKEEKQKKEEEKKKKEEEKKKKEEEKKKKEPPKQTSPKKQKNAHHSNEIILEKRLNLIGFSMGKDGSSPLDTIETIKPLGPSIPKDLSFIPISIVLSFPFFPSVSSSLLSCNSKSFKGLFQNNGIYFPFVPLPCSPTSPSLLKDKYEFSLLMNMNIQVLTGLSRPLDPKPLKDIILTWSTSIHRFCRLSCSLSDCSVSPLQPCEVKMLDDNKSFSLLFSFSIVPAPELCQNISVFPIALVDDICRWKVGSSYLRKKGQILSTSPIKASSLDPIYMWKFNSMISDDLRVVLEGWKKHPEHQDLKWCIGQFSSDKTIHKRVLNCLLKAIRGTMDKNVQRRLIGNEFAFLNVDTATYLAFPPHSFANSLFDFISADNFLSNSSYLQNMLKSFGLRALHVFPIRIPCILGKDEKKYIRNVRVNMSIRGYSMRKYDRLIRDSMKIPFSGSSDELLNPLFFSAGSTPKPSNILCNFITAECSFCSSTNGYEWIGFFCFNNKQLSSFVGYLIHPVSITYSVYPESSTSSDRTVIHMSHIECAAHLGYKTSEKIGKKLTVRADSELPNPFNWGSSLQEVMEYLSIITSYNVKTLDSFSKAKFIDSEVSCGLVSDLTIWLDHAFEIQDLFSMARRKDTAKNIKKLVNLYIISIKKSLVCPYGYSHSISILSKALQELCDKSDDEKKYIYSIMLESVHQLLEKQPFSFE</sequence>
<proteinExistence type="predicted"/>
<protein>
    <submittedName>
        <fullName evidence="2">Uncharacterized protein</fullName>
    </submittedName>
</protein>
<dbReference type="Proteomes" id="UP001057375">
    <property type="component" value="Unassembled WGS sequence"/>
</dbReference>
<feature type="compositionally biased region" description="Basic and acidic residues" evidence="1">
    <location>
        <begin position="29"/>
        <end position="61"/>
    </location>
</feature>
<gene>
    <name evidence="2" type="ORF">ADUPG1_010485</name>
</gene>
<evidence type="ECO:0000313" key="3">
    <source>
        <dbReference type="Proteomes" id="UP001057375"/>
    </source>
</evidence>
<reference evidence="2" key="1">
    <citation type="submission" date="2022-03" db="EMBL/GenBank/DDBJ databases">
        <title>Draft genome sequence of Aduncisulcus paluster, a free-living microaerophilic Fornicata.</title>
        <authorList>
            <person name="Yuyama I."/>
            <person name="Kume K."/>
            <person name="Tamura T."/>
            <person name="Inagaki Y."/>
            <person name="Hashimoto T."/>
        </authorList>
    </citation>
    <scope>NUCLEOTIDE SEQUENCE</scope>
    <source>
        <strain evidence="2">NY0171</strain>
    </source>
</reference>
<evidence type="ECO:0000256" key="1">
    <source>
        <dbReference type="SAM" id="MobiDB-lite"/>
    </source>
</evidence>
<organism evidence="2 3">
    <name type="scientific">Aduncisulcus paluster</name>
    <dbReference type="NCBI Taxonomy" id="2918883"/>
    <lineage>
        <taxon>Eukaryota</taxon>
        <taxon>Metamonada</taxon>
        <taxon>Carpediemonas-like organisms</taxon>
        <taxon>Aduncisulcus</taxon>
    </lineage>
</organism>